<evidence type="ECO:0000256" key="3">
    <source>
        <dbReference type="SAM" id="SignalP"/>
    </source>
</evidence>
<dbReference type="RefSeq" id="XP_070317198.1">
    <property type="nucleotide sequence ID" value="XM_070461097.1"/>
</dbReference>
<keyword evidence="2" id="KW-0430">Lectin</keyword>
<organism evidence="5 6">
    <name type="scientific">Odocoileus virginianus</name>
    <name type="common">White-tailed deer</name>
    <dbReference type="NCBI Taxonomy" id="9874"/>
    <lineage>
        <taxon>Eukaryota</taxon>
        <taxon>Metazoa</taxon>
        <taxon>Chordata</taxon>
        <taxon>Craniata</taxon>
        <taxon>Vertebrata</taxon>
        <taxon>Euteleostomi</taxon>
        <taxon>Mammalia</taxon>
        <taxon>Eutheria</taxon>
        <taxon>Laurasiatheria</taxon>
        <taxon>Artiodactyla</taxon>
        <taxon>Ruminantia</taxon>
        <taxon>Pecora</taxon>
        <taxon>Cervidae</taxon>
        <taxon>Odocoileinae</taxon>
        <taxon>Odocoileus</taxon>
    </lineage>
</organism>
<reference evidence="5" key="1">
    <citation type="journal article" date="2022" name="J. Hered.">
        <title>A De Novo Chromosome-Level Genome Assembly of the White-Tailed Deer, Odocoileus Virginianus.</title>
        <authorList>
            <person name="London E.W."/>
            <person name="Roca A.L."/>
            <person name="Novakofski J.E."/>
            <person name="Mateus-Pinilla N.E."/>
        </authorList>
    </citation>
    <scope>NUCLEOTIDE SEQUENCE [LARGE SCALE GENOMIC DNA]</scope>
</reference>
<keyword evidence="1 3" id="KW-0732">Signal</keyword>
<name>A0ABM4HNR0_ODOVR</name>
<reference evidence="6" key="2">
    <citation type="submission" date="2025-08" db="UniProtKB">
        <authorList>
            <consortium name="RefSeq"/>
        </authorList>
    </citation>
    <scope>IDENTIFICATION</scope>
    <source>
        <tissue evidence="6">Tongue muscle</tissue>
    </source>
</reference>
<dbReference type="InterPro" id="IPR001229">
    <property type="entry name" value="Jacalin-like_lectin_dom"/>
</dbReference>
<evidence type="ECO:0000256" key="1">
    <source>
        <dbReference type="ARBA" id="ARBA00022729"/>
    </source>
</evidence>
<dbReference type="SUPFAM" id="SSF51101">
    <property type="entry name" value="Mannose-binding lectins"/>
    <property type="match status" value="1"/>
</dbReference>
<dbReference type="InterPro" id="IPR036404">
    <property type="entry name" value="Jacalin-like_lectin_dom_sf"/>
</dbReference>
<dbReference type="InterPro" id="IPR052321">
    <property type="entry name" value="PolyBind_ProtTraffic"/>
</dbReference>
<dbReference type="GeneID" id="139032859"/>
<evidence type="ECO:0000256" key="2">
    <source>
        <dbReference type="ARBA" id="ARBA00022734"/>
    </source>
</evidence>
<feature type="signal peptide" evidence="3">
    <location>
        <begin position="1"/>
        <end position="17"/>
    </location>
</feature>
<dbReference type="Proteomes" id="UP001652640">
    <property type="component" value="Chromosome 33"/>
</dbReference>
<proteinExistence type="predicted"/>
<sequence length="127" mass="14516">MLLWLTLTLLWSPTCWAQQIFGPGGGDYFSTSRDFQNVTRIFSVYGSFSLYQKKSEQITGVLGSFRHFLSYLALHTNLWPFFHFGCPRGHFFITSPDDSQKELTGVYGQHTVQGIASIGFDWDYPSN</sequence>
<dbReference type="PANTHER" id="PTHR33589:SF1">
    <property type="entry name" value="ZYMOGEN GRANULE PROTEIN 16 HOMOLOG B"/>
    <property type="match status" value="1"/>
</dbReference>
<evidence type="ECO:0000313" key="6">
    <source>
        <dbReference type="RefSeq" id="XP_070317198.1"/>
    </source>
</evidence>
<feature type="chain" id="PRO_5047005523" evidence="3">
    <location>
        <begin position="18"/>
        <end position="127"/>
    </location>
</feature>
<dbReference type="SMART" id="SM00915">
    <property type="entry name" value="Jacalin"/>
    <property type="match status" value="1"/>
</dbReference>
<evidence type="ECO:0000313" key="5">
    <source>
        <dbReference type="Proteomes" id="UP001652640"/>
    </source>
</evidence>
<gene>
    <name evidence="6" type="primary">LOC139032859</name>
</gene>
<feature type="domain" description="Jacalin-type lectin" evidence="4">
    <location>
        <begin position="26"/>
        <end position="124"/>
    </location>
</feature>
<accession>A0ABM4HNR0</accession>
<evidence type="ECO:0000259" key="4">
    <source>
        <dbReference type="SMART" id="SM00915"/>
    </source>
</evidence>
<dbReference type="PANTHER" id="PTHR33589">
    <property type="entry name" value="OS11G0524900 PROTEIN"/>
    <property type="match status" value="1"/>
</dbReference>
<protein>
    <submittedName>
        <fullName evidence="6">Pancreatic adenocarcinoma up-regulated factor-like</fullName>
    </submittedName>
</protein>
<keyword evidence="5" id="KW-1185">Reference proteome</keyword>
<dbReference type="Gene3D" id="2.100.10.30">
    <property type="entry name" value="Jacalin-like lectin domain"/>
    <property type="match status" value="1"/>
</dbReference>